<keyword evidence="7" id="KW-0663">Pyridoxal phosphate</keyword>
<evidence type="ECO:0000256" key="7">
    <source>
        <dbReference type="ARBA" id="ARBA00022898"/>
    </source>
</evidence>
<feature type="domain" description="Aminotransferase class I/classII large" evidence="10">
    <location>
        <begin position="2"/>
        <end position="162"/>
    </location>
</feature>
<sequence>MLLILDEAYYEFVEDPAYAGSHELALQSTNVVSSRTFSKVHGIAGFGIAPLGISDYAWRAHVPFSVSILAQAAAEASMGQTRSIIERARFMTQERERLQAAFDETGLEYVPSHTNFILVRTGPAVFERTGVLVREGEALGYPGWSRISIGSAQENDRIMAALTSPVSPGLQRFSLRTSFTTLGHPLTAHRLPVEPPETCSPMPWLAERLRLQPTTLGCDP</sequence>
<dbReference type="Pfam" id="PF00155">
    <property type="entry name" value="Aminotran_1_2"/>
    <property type="match status" value="1"/>
</dbReference>
<dbReference type="InterPro" id="IPR015422">
    <property type="entry name" value="PyrdxlP-dep_Trfase_small"/>
</dbReference>
<evidence type="ECO:0000256" key="5">
    <source>
        <dbReference type="ARBA" id="ARBA00022605"/>
    </source>
</evidence>
<keyword evidence="5" id="KW-0028">Amino-acid biosynthesis</keyword>
<dbReference type="CDD" id="cd00609">
    <property type="entry name" value="AAT_like"/>
    <property type="match status" value="1"/>
</dbReference>
<dbReference type="Gene3D" id="3.90.1150.10">
    <property type="entry name" value="Aspartate Aminotransferase, domain 1"/>
    <property type="match status" value="1"/>
</dbReference>
<dbReference type="InterPro" id="IPR015421">
    <property type="entry name" value="PyrdxlP-dep_Trfase_major"/>
</dbReference>
<gene>
    <name evidence="11" type="ORF">AVDCRST_MAG82-2277</name>
</gene>
<reference evidence="11" key="1">
    <citation type="submission" date="2020-02" db="EMBL/GenBank/DDBJ databases">
        <authorList>
            <person name="Meier V. D."/>
        </authorList>
    </citation>
    <scope>NUCLEOTIDE SEQUENCE</scope>
    <source>
        <strain evidence="11">AVDCRST_MAG82</strain>
    </source>
</reference>
<organism evidence="11">
    <name type="scientific">uncultured Rubrobacteraceae bacterium</name>
    <dbReference type="NCBI Taxonomy" id="349277"/>
    <lineage>
        <taxon>Bacteria</taxon>
        <taxon>Bacillati</taxon>
        <taxon>Actinomycetota</taxon>
        <taxon>Rubrobacteria</taxon>
        <taxon>Rubrobacterales</taxon>
        <taxon>Rubrobacteraceae</taxon>
        <taxon>environmental samples</taxon>
    </lineage>
</organism>
<evidence type="ECO:0000256" key="6">
    <source>
        <dbReference type="ARBA" id="ARBA00022679"/>
    </source>
</evidence>
<evidence type="ECO:0000259" key="10">
    <source>
        <dbReference type="Pfam" id="PF00155"/>
    </source>
</evidence>
<dbReference type="GO" id="GO:0030170">
    <property type="term" value="F:pyridoxal phosphate binding"/>
    <property type="evidence" value="ECO:0007669"/>
    <property type="project" value="InterPro"/>
</dbReference>
<evidence type="ECO:0000256" key="3">
    <source>
        <dbReference type="ARBA" id="ARBA00012748"/>
    </source>
</evidence>
<dbReference type="EC" id="2.6.1.9" evidence="3"/>
<evidence type="ECO:0000256" key="8">
    <source>
        <dbReference type="ARBA" id="ARBA00023102"/>
    </source>
</evidence>
<dbReference type="InterPro" id="IPR050106">
    <property type="entry name" value="HistidinolP_aminotransfase"/>
</dbReference>
<comment type="pathway">
    <text evidence="1">Amino-acid biosynthesis; L-histidine biosynthesis; L-histidine from 5-phospho-alpha-D-ribose 1-diphosphate: step 7/9.</text>
</comment>
<accession>A0A6J4Q3S7</accession>
<evidence type="ECO:0000256" key="4">
    <source>
        <dbReference type="ARBA" id="ARBA00022576"/>
    </source>
</evidence>
<dbReference type="PANTHER" id="PTHR43643:SF6">
    <property type="entry name" value="HISTIDINOL-PHOSPHATE AMINOTRANSFERASE"/>
    <property type="match status" value="1"/>
</dbReference>
<dbReference type="PANTHER" id="PTHR43643">
    <property type="entry name" value="HISTIDINOL-PHOSPHATE AMINOTRANSFERASE 2"/>
    <property type="match status" value="1"/>
</dbReference>
<dbReference type="InterPro" id="IPR015424">
    <property type="entry name" value="PyrdxlP-dep_Trfase"/>
</dbReference>
<evidence type="ECO:0000256" key="9">
    <source>
        <dbReference type="ARBA" id="ARBA00047481"/>
    </source>
</evidence>
<dbReference type="SUPFAM" id="SSF53383">
    <property type="entry name" value="PLP-dependent transferases"/>
    <property type="match status" value="1"/>
</dbReference>
<evidence type="ECO:0000256" key="1">
    <source>
        <dbReference type="ARBA" id="ARBA00005011"/>
    </source>
</evidence>
<comment type="catalytic activity">
    <reaction evidence="9">
        <text>L-histidinol phosphate + 2-oxoglutarate = 3-(imidazol-4-yl)-2-oxopropyl phosphate + L-glutamate</text>
        <dbReference type="Rhea" id="RHEA:23744"/>
        <dbReference type="ChEBI" id="CHEBI:16810"/>
        <dbReference type="ChEBI" id="CHEBI:29985"/>
        <dbReference type="ChEBI" id="CHEBI:57766"/>
        <dbReference type="ChEBI" id="CHEBI:57980"/>
        <dbReference type="EC" id="2.6.1.9"/>
    </reaction>
</comment>
<protein>
    <recommendedName>
        <fullName evidence="3">histidinol-phosphate transaminase</fullName>
        <ecNumber evidence="3">2.6.1.9</ecNumber>
    </recommendedName>
</protein>
<keyword evidence="4 11" id="KW-0032">Aminotransferase</keyword>
<dbReference type="GO" id="GO:0004400">
    <property type="term" value="F:histidinol-phosphate transaminase activity"/>
    <property type="evidence" value="ECO:0007669"/>
    <property type="project" value="UniProtKB-EC"/>
</dbReference>
<comment type="similarity">
    <text evidence="2">Belongs to the class-II pyridoxal-phosphate-dependent aminotransferase family. Histidinol-phosphate aminotransferase subfamily.</text>
</comment>
<dbReference type="AlphaFoldDB" id="A0A6J4Q3S7"/>
<keyword evidence="6 11" id="KW-0808">Transferase</keyword>
<proteinExistence type="inferred from homology"/>
<dbReference type="Gene3D" id="3.40.640.10">
    <property type="entry name" value="Type I PLP-dependent aspartate aminotransferase-like (Major domain)"/>
    <property type="match status" value="1"/>
</dbReference>
<dbReference type="EMBL" id="CADCVA010000306">
    <property type="protein sequence ID" value="CAA9433375.1"/>
    <property type="molecule type" value="Genomic_DNA"/>
</dbReference>
<dbReference type="GO" id="GO:0000105">
    <property type="term" value="P:L-histidine biosynthetic process"/>
    <property type="evidence" value="ECO:0007669"/>
    <property type="project" value="UniProtKB-KW"/>
</dbReference>
<keyword evidence="8" id="KW-0368">Histidine biosynthesis</keyword>
<name>A0A6J4Q3S7_9ACTN</name>
<evidence type="ECO:0000256" key="2">
    <source>
        <dbReference type="ARBA" id="ARBA00007970"/>
    </source>
</evidence>
<dbReference type="InterPro" id="IPR004839">
    <property type="entry name" value="Aminotransferase_I/II_large"/>
</dbReference>
<evidence type="ECO:0000313" key="11">
    <source>
        <dbReference type="EMBL" id="CAA9433375.1"/>
    </source>
</evidence>